<organism evidence="1 2">
    <name type="scientific">Pseudomonas syringae pv. japonica str. M301072</name>
    <dbReference type="NCBI Taxonomy" id="629262"/>
    <lineage>
        <taxon>Bacteria</taxon>
        <taxon>Pseudomonadati</taxon>
        <taxon>Pseudomonadota</taxon>
        <taxon>Gammaproteobacteria</taxon>
        <taxon>Pseudomonadales</taxon>
        <taxon>Pseudomonadaceae</taxon>
        <taxon>Pseudomonas</taxon>
        <taxon>Pseudomonas syringae</taxon>
    </lineage>
</organism>
<protein>
    <submittedName>
        <fullName evidence="1">PII uridylyl-transferase</fullName>
        <ecNumber evidence="1">2.7.7.59</ecNumber>
    </submittedName>
</protein>
<dbReference type="GO" id="GO:0008773">
    <property type="term" value="F:[protein-PII] uridylyltransferase activity"/>
    <property type="evidence" value="ECO:0007669"/>
    <property type="project" value="UniProtKB-EC"/>
</dbReference>
<sequence>MITNLMESRTIAGPERLRQRMLEVTSTEHMWPSKEFFLAKHAEQKKRHHKYNDT</sequence>
<dbReference type="AlphaFoldDB" id="F3FWJ6"/>
<reference evidence="1 2" key="1">
    <citation type="journal article" date="2011" name="PLoS Pathog.">
        <title>Dynamic evolution of pathogenicity revealed by sequencing and comparative genomics of 19 Pseudomonas syringae isolates.</title>
        <authorList>
            <person name="Baltrus D.A."/>
            <person name="Nishimura M.T."/>
            <person name="Romanchuk A."/>
            <person name="Chang J.H."/>
            <person name="Mukhtar M.S."/>
            <person name="Cherkis K."/>
            <person name="Roach J."/>
            <person name="Grant S.R."/>
            <person name="Jones C.D."/>
            <person name="Dangl J.L."/>
        </authorList>
    </citation>
    <scope>NUCLEOTIDE SEQUENCE [LARGE SCALE GENOMIC DNA]</scope>
    <source>
        <strain evidence="2">M301072PT</strain>
    </source>
</reference>
<keyword evidence="1" id="KW-0548">Nucleotidyltransferase</keyword>
<dbReference type="EC" id="2.7.7.59" evidence="1"/>
<name>F3FWJ6_PSESX</name>
<dbReference type="EMBL" id="AEAH01002683">
    <property type="protein sequence ID" value="EGH34588.1"/>
    <property type="molecule type" value="Genomic_DNA"/>
</dbReference>
<dbReference type="Proteomes" id="UP000004471">
    <property type="component" value="Unassembled WGS sequence"/>
</dbReference>
<accession>F3FWJ6</accession>
<comment type="caution">
    <text evidence="1">The sequence shown here is derived from an EMBL/GenBank/DDBJ whole genome shotgun (WGS) entry which is preliminary data.</text>
</comment>
<evidence type="ECO:0000313" key="1">
    <source>
        <dbReference type="EMBL" id="EGH34588.1"/>
    </source>
</evidence>
<gene>
    <name evidence="1" type="primary">glnD</name>
    <name evidence="1" type="ORF">PSYJA_38798</name>
</gene>
<keyword evidence="1" id="KW-0808">Transferase</keyword>
<feature type="non-terminal residue" evidence="1">
    <location>
        <position position="54"/>
    </location>
</feature>
<evidence type="ECO:0000313" key="2">
    <source>
        <dbReference type="Proteomes" id="UP000004471"/>
    </source>
</evidence>
<proteinExistence type="predicted"/>
<dbReference type="HOGENOM" id="CLU_3055182_0_0_6"/>